<dbReference type="OrthoDB" id="303614at2759"/>
<feature type="domain" description="Response regulatory" evidence="3">
    <location>
        <begin position="154"/>
        <end position="305"/>
    </location>
</feature>
<evidence type="ECO:0000256" key="2">
    <source>
        <dbReference type="PROSITE-ProRule" id="PRU00169"/>
    </source>
</evidence>
<dbReference type="PROSITE" id="PS50110">
    <property type="entry name" value="RESPONSE_REGULATORY"/>
    <property type="match status" value="1"/>
</dbReference>
<dbReference type="InterPro" id="IPR050956">
    <property type="entry name" value="2C_system_His_kinase"/>
</dbReference>
<protein>
    <recommendedName>
        <fullName evidence="3">Response regulatory domain-containing protein</fullName>
    </recommendedName>
</protein>
<name>A0A1E4TTJ6_PACTA</name>
<dbReference type="EMBL" id="KV454015">
    <property type="protein sequence ID" value="ODV95082.1"/>
    <property type="molecule type" value="Genomic_DNA"/>
</dbReference>
<dbReference type="GO" id="GO:0036180">
    <property type="term" value="P:filamentous growth of a population of unicellular organisms in response to biotic stimulus"/>
    <property type="evidence" value="ECO:0007669"/>
    <property type="project" value="UniProtKB-ARBA"/>
</dbReference>
<dbReference type="GO" id="GO:0000160">
    <property type="term" value="P:phosphorelay signal transduction system"/>
    <property type="evidence" value="ECO:0007669"/>
    <property type="project" value="InterPro"/>
</dbReference>
<evidence type="ECO:0000313" key="4">
    <source>
        <dbReference type="EMBL" id="ODV95082.1"/>
    </source>
</evidence>
<dbReference type="GO" id="GO:0006950">
    <property type="term" value="P:response to stress"/>
    <property type="evidence" value="ECO:0007669"/>
    <property type="project" value="UniProtKB-ARBA"/>
</dbReference>
<feature type="modified residue" description="4-aspartylphosphate" evidence="2">
    <location>
        <position position="238"/>
    </location>
</feature>
<reference evidence="5" key="1">
    <citation type="submission" date="2016-05" db="EMBL/GenBank/DDBJ databases">
        <title>Comparative genomics of biotechnologically important yeasts.</title>
        <authorList>
            <consortium name="DOE Joint Genome Institute"/>
            <person name="Riley R."/>
            <person name="Haridas S."/>
            <person name="Wolfe K.H."/>
            <person name="Lopes M.R."/>
            <person name="Hittinger C.T."/>
            <person name="Goker M."/>
            <person name="Salamov A."/>
            <person name="Wisecaver J."/>
            <person name="Long T.M."/>
            <person name="Aerts A.L."/>
            <person name="Barry K."/>
            <person name="Choi C."/>
            <person name="Clum A."/>
            <person name="Coughlan A.Y."/>
            <person name="Deshpande S."/>
            <person name="Douglass A.P."/>
            <person name="Hanson S.J."/>
            <person name="Klenk H.-P."/>
            <person name="Labutti K."/>
            <person name="Lapidus A."/>
            <person name="Lindquist E."/>
            <person name="Lipzen A."/>
            <person name="Meier-Kolthoff J.P."/>
            <person name="Ohm R.A."/>
            <person name="Otillar R.P."/>
            <person name="Pangilinan J."/>
            <person name="Peng Y."/>
            <person name="Rokas A."/>
            <person name="Rosa C.A."/>
            <person name="Scheuner C."/>
            <person name="Sibirny A.A."/>
            <person name="Slot J.C."/>
            <person name="Stielow J.B."/>
            <person name="Sun H."/>
            <person name="Kurtzman C.P."/>
            <person name="Blackwell M."/>
            <person name="Grigoriev I.V."/>
            <person name="Jeffries T.W."/>
        </authorList>
    </citation>
    <scope>NUCLEOTIDE SEQUENCE [LARGE SCALE GENOMIC DNA]</scope>
    <source>
        <strain evidence="5">NRRL Y-2460</strain>
    </source>
</reference>
<dbReference type="SUPFAM" id="SSF52172">
    <property type="entry name" value="CheY-like"/>
    <property type="match status" value="1"/>
</dbReference>
<sequence length="315" mass="36203">MDTFHDHAQVNNIEAASPMDLKENLVVKAMKLKKHRFSPKRKDTAECDGSLAFSTLHCSTATDAVHNHNHSRIEKTFGNEHKSHYPTPLVSPVSPVSLSDLVKPYFRTSLIDNYVLHLPESPPPLESFNDRFIRDSFKSCSITELVQSNSKIFKFLIVDDNPINIMILKKILNKMFNNNCILHSTIYPQEVLNKVFKYKNNEDINNNNNKNNKSVSIITPNKDLKINPNFDYDLIFLDIEMPLITGLQLAEKIRSFQELSTLGLIAFTSLQDERSLKLFKNAGIDYTLDKPMKMQEMDATKRLLEKTINTRKLYL</sequence>
<gene>
    <name evidence="4" type="ORF">PACTADRAFT_50903</name>
</gene>
<dbReference type="Gene3D" id="3.40.50.2300">
    <property type="match status" value="1"/>
</dbReference>
<dbReference type="Proteomes" id="UP000094236">
    <property type="component" value="Unassembled WGS sequence"/>
</dbReference>
<dbReference type="STRING" id="669874.A0A1E4TTJ6"/>
<evidence type="ECO:0000259" key="3">
    <source>
        <dbReference type="PROSITE" id="PS50110"/>
    </source>
</evidence>
<dbReference type="InterPro" id="IPR001789">
    <property type="entry name" value="Sig_transdc_resp-reg_receiver"/>
</dbReference>
<dbReference type="InterPro" id="IPR011006">
    <property type="entry name" value="CheY-like_superfamily"/>
</dbReference>
<keyword evidence="5" id="KW-1185">Reference proteome</keyword>
<accession>A0A1E4TTJ6</accession>
<dbReference type="GO" id="GO:1900445">
    <property type="term" value="P:positive regulation of filamentous growth of a population of unicellular organisms in response to biotic stimulus"/>
    <property type="evidence" value="ECO:0007669"/>
    <property type="project" value="UniProtKB-ARBA"/>
</dbReference>
<dbReference type="SMART" id="SM00448">
    <property type="entry name" value="REC"/>
    <property type="match status" value="1"/>
</dbReference>
<keyword evidence="1 2" id="KW-0597">Phosphoprotein</keyword>
<proteinExistence type="predicted"/>
<dbReference type="AlphaFoldDB" id="A0A1E4TTJ6"/>
<organism evidence="4 5">
    <name type="scientific">Pachysolen tannophilus NRRL Y-2460</name>
    <dbReference type="NCBI Taxonomy" id="669874"/>
    <lineage>
        <taxon>Eukaryota</taxon>
        <taxon>Fungi</taxon>
        <taxon>Dikarya</taxon>
        <taxon>Ascomycota</taxon>
        <taxon>Saccharomycotina</taxon>
        <taxon>Pichiomycetes</taxon>
        <taxon>Pachysolenaceae</taxon>
        <taxon>Pachysolen</taxon>
    </lineage>
</organism>
<evidence type="ECO:0000313" key="5">
    <source>
        <dbReference type="Proteomes" id="UP000094236"/>
    </source>
</evidence>
<dbReference type="PANTHER" id="PTHR43719:SF28">
    <property type="entry name" value="PEROXIDE STRESS-ACTIVATED HISTIDINE KINASE MAK1-RELATED"/>
    <property type="match status" value="1"/>
</dbReference>
<evidence type="ECO:0000256" key="1">
    <source>
        <dbReference type="ARBA" id="ARBA00022553"/>
    </source>
</evidence>
<dbReference type="CDD" id="cd17546">
    <property type="entry name" value="REC_hyHK_CKI1_RcsC-like"/>
    <property type="match status" value="1"/>
</dbReference>
<dbReference type="PANTHER" id="PTHR43719">
    <property type="entry name" value="TWO-COMPONENT HISTIDINE KINASE"/>
    <property type="match status" value="1"/>
</dbReference>
<dbReference type="Pfam" id="PF00072">
    <property type="entry name" value="Response_reg"/>
    <property type="match status" value="1"/>
</dbReference>